<dbReference type="Pfam" id="PF01757">
    <property type="entry name" value="Acyl_transf_3"/>
    <property type="match status" value="1"/>
</dbReference>
<gene>
    <name evidence="4" type="ORF">H9654_12090</name>
</gene>
<keyword evidence="5" id="KW-1185">Reference proteome</keyword>
<evidence type="ECO:0000313" key="5">
    <source>
        <dbReference type="Proteomes" id="UP000636938"/>
    </source>
</evidence>
<feature type="transmembrane region" description="Helical" evidence="1">
    <location>
        <begin position="228"/>
        <end position="247"/>
    </location>
</feature>
<evidence type="ECO:0000259" key="2">
    <source>
        <dbReference type="Pfam" id="PF01757"/>
    </source>
</evidence>
<feature type="transmembrane region" description="Helical" evidence="1">
    <location>
        <begin position="359"/>
        <end position="378"/>
    </location>
</feature>
<dbReference type="GO" id="GO:0009103">
    <property type="term" value="P:lipopolysaccharide biosynthetic process"/>
    <property type="evidence" value="ECO:0007669"/>
    <property type="project" value="TreeGrafter"/>
</dbReference>
<sequence>MSYPKPRHDNAIDGMRAIAVLAVVIFHVDASLLPGGFSGVDLFFVVSGFVISQSLASRPHAHAVPYLLDFYRRRVLRLLPALLLVLLVTFLLSALLMPRAWRNEQFDQTGLGALFGVANFVLAWQQGDYFSPGADLNPFLHTWTLGVEEQFYLLFPLLFLVWLRARQSRPWVNGILPLLALASLLLAAWQTKAAPISAFYLLPARLWELAAGALLYQCIAARTLAPHWQGWAVPGLLLVVVGFLFAGDQPVPFPGAIATVVGTVMLLGAAASANGAPRPHVLLRGLQWAPLVYLGRLSYSLYLWHWPLLVLLRWTYGMQGIALWAYPVMLLALASASYHWVECPLRNAHAGRRWHPGKLLLCAMAGLGVSTAGAWTILHYTDSLSLSATRDGYAWRAQRQPAWMPVEPIDAPALAGRRLFVAGDSHAAAYRNMVTIAARQFDLELHIEERGGCSIVNLLRASSVDCAPYVGRVLQKIEDEARPGDIVLLASLRMQELRDADWSRGEAAGFAALRGERSAADTAAAERDADAVLQRLQALNVQVIIDAPMPVFRSAAYRCSDAFNRMNPACAGGLSVPRAEMEALRAPQMAMLQRLSARYPALHVWDPMPLLCTPQRCAAMDGDQPLFFDQDHLSGHGNRTLLPDFDRLLLEIGERTAAIATPPAAGVPHGTP</sequence>
<feature type="domain" description="Acyltransferase 3" evidence="2">
    <location>
        <begin position="10"/>
        <end position="333"/>
    </location>
</feature>
<feature type="transmembrane region" description="Helical" evidence="1">
    <location>
        <begin position="196"/>
        <end position="216"/>
    </location>
</feature>
<keyword evidence="1" id="KW-0472">Membrane</keyword>
<organism evidence="4 5">
    <name type="scientific">Stenotrophomonas lacuserhaii</name>
    <dbReference type="NCBI Taxonomy" id="2760084"/>
    <lineage>
        <taxon>Bacteria</taxon>
        <taxon>Pseudomonadati</taxon>
        <taxon>Pseudomonadota</taxon>
        <taxon>Gammaproteobacteria</taxon>
        <taxon>Lysobacterales</taxon>
        <taxon>Lysobacteraceae</taxon>
        <taxon>Stenotrophomonas</taxon>
    </lineage>
</organism>
<dbReference type="AlphaFoldDB" id="A0A8X8K0U1"/>
<dbReference type="InterPro" id="IPR050879">
    <property type="entry name" value="Acyltransferase_3"/>
</dbReference>
<dbReference type="PANTHER" id="PTHR23028:SF53">
    <property type="entry name" value="ACYL_TRANSF_3 DOMAIN-CONTAINING PROTEIN"/>
    <property type="match status" value="1"/>
</dbReference>
<proteinExistence type="predicted"/>
<feature type="domain" description="SGNH" evidence="3">
    <location>
        <begin position="416"/>
        <end position="646"/>
    </location>
</feature>
<feature type="transmembrane region" description="Helical" evidence="1">
    <location>
        <begin position="139"/>
        <end position="163"/>
    </location>
</feature>
<protein>
    <submittedName>
        <fullName evidence="4">Acyltransferase</fullName>
    </submittedName>
</protein>
<dbReference type="GO" id="GO:0016020">
    <property type="term" value="C:membrane"/>
    <property type="evidence" value="ECO:0007669"/>
    <property type="project" value="TreeGrafter"/>
</dbReference>
<feature type="transmembrane region" description="Helical" evidence="1">
    <location>
        <begin position="253"/>
        <end position="273"/>
    </location>
</feature>
<dbReference type="RefSeq" id="WP_191771030.1">
    <property type="nucleotide sequence ID" value="NZ_JACSQS010000012.1"/>
</dbReference>
<feature type="transmembrane region" description="Helical" evidence="1">
    <location>
        <begin position="285"/>
        <end position="304"/>
    </location>
</feature>
<keyword evidence="4" id="KW-0808">Transferase</keyword>
<dbReference type="Proteomes" id="UP000636938">
    <property type="component" value="Unassembled WGS sequence"/>
</dbReference>
<feature type="transmembrane region" description="Helical" evidence="1">
    <location>
        <begin position="15"/>
        <end position="33"/>
    </location>
</feature>
<evidence type="ECO:0000313" key="4">
    <source>
        <dbReference type="EMBL" id="MBD7954938.1"/>
    </source>
</evidence>
<dbReference type="Pfam" id="PF19040">
    <property type="entry name" value="SGNH"/>
    <property type="match status" value="1"/>
</dbReference>
<feature type="transmembrane region" description="Helical" evidence="1">
    <location>
        <begin position="76"/>
        <end position="97"/>
    </location>
</feature>
<keyword evidence="1" id="KW-0812">Transmembrane</keyword>
<dbReference type="PANTHER" id="PTHR23028">
    <property type="entry name" value="ACETYLTRANSFERASE"/>
    <property type="match status" value="1"/>
</dbReference>
<name>A0A8X8K0U1_9GAMM</name>
<comment type="caution">
    <text evidence="4">The sequence shown here is derived from an EMBL/GenBank/DDBJ whole genome shotgun (WGS) entry which is preliminary data.</text>
</comment>
<dbReference type="EMBL" id="JACSQS010000012">
    <property type="protein sequence ID" value="MBD7954938.1"/>
    <property type="molecule type" value="Genomic_DNA"/>
</dbReference>
<evidence type="ECO:0000259" key="3">
    <source>
        <dbReference type="Pfam" id="PF19040"/>
    </source>
</evidence>
<keyword evidence="1" id="KW-1133">Transmembrane helix</keyword>
<dbReference type="InterPro" id="IPR043968">
    <property type="entry name" value="SGNH"/>
</dbReference>
<feature type="transmembrane region" description="Helical" evidence="1">
    <location>
        <begin position="316"/>
        <end position="338"/>
    </location>
</feature>
<reference evidence="4 5" key="1">
    <citation type="submission" date="2020-08" db="EMBL/GenBank/DDBJ databases">
        <title>A Genomic Blueprint of the Chicken Gut Microbiome.</title>
        <authorList>
            <person name="Gilroy R."/>
            <person name="Ravi A."/>
            <person name="Getino M."/>
            <person name="Pursley I."/>
            <person name="Horton D.L."/>
            <person name="Alikhan N.-F."/>
            <person name="Baker D."/>
            <person name="Gharbi K."/>
            <person name="Hall N."/>
            <person name="Watson M."/>
            <person name="Adriaenssens E.M."/>
            <person name="Foster-Nyarko E."/>
            <person name="Jarju S."/>
            <person name="Secka A."/>
            <person name="Antonio M."/>
            <person name="Oren A."/>
            <person name="Chaudhuri R."/>
            <person name="La Ragione R.M."/>
            <person name="Hildebrand F."/>
            <person name="Pallen M.J."/>
        </authorList>
    </citation>
    <scope>NUCLEOTIDE SEQUENCE [LARGE SCALE GENOMIC DNA]</scope>
    <source>
        <strain evidence="4 5">Sa5BUN4</strain>
    </source>
</reference>
<dbReference type="GO" id="GO:0016747">
    <property type="term" value="F:acyltransferase activity, transferring groups other than amino-acyl groups"/>
    <property type="evidence" value="ECO:0007669"/>
    <property type="project" value="InterPro"/>
</dbReference>
<feature type="transmembrane region" description="Helical" evidence="1">
    <location>
        <begin position="109"/>
        <end position="127"/>
    </location>
</feature>
<evidence type="ECO:0000256" key="1">
    <source>
        <dbReference type="SAM" id="Phobius"/>
    </source>
</evidence>
<feature type="transmembrane region" description="Helical" evidence="1">
    <location>
        <begin position="170"/>
        <end position="190"/>
    </location>
</feature>
<keyword evidence="4" id="KW-0012">Acyltransferase</keyword>
<accession>A0A8X8K0U1</accession>
<dbReference type="InterPro" id="IPR002656">
    <property type="entry name" value="Acyl_transf_3_dom"/>
</dbReference>